<reference evidence="2" key="1">
    <citation type="submission" date="2020-10" db="EMBL/GenBank/DDBJ databases">
        <authorList>
            <person name="Gilroy R."/>
        </authorList>
    </citation>
    <scope>NUCLEOTIDE SEQUENCE</scope>
    <source>
        <strain evidence="2">10192</strain>
    </source>
</reference>
<name>A0A9D9H074_9BACT</name>
<dbReference type="AlphaFoldDB" id="A0A9D9H074"/>
<protein>
    <submittedName>
        <fullName evidence="2">Uncharacterized protein</fullName>
    </submittedName>
</protein>
<sequence length="245" mass="29117">MKKNLFKLFTDKLLDYPIWVKQAVFRKLYFDLKENGYEKRVIESPEKIFVFYEPVITYDGENELKNKKFALDNNIYNFLKLCRENYNILEIALNTFLSLEETAKLFMFCMEQNYIEYPKNKEVFATCGFIAGKFRTGEYFKEKGLISPQQLEECLKIQKTETKPIGEILTDLNLISKTEIKNLFTLKFDAKKRFILDSAIYPTSELQITEKEKYQIEIDNLKQENETLKKRMKQLIQMVSGKNDD</sequence>
<dbReference type="SUPFAM" id="SSF160246">
    <property type="entry name" value="EspE N-terminal domain-like"/>
    <property type="match status" value="1"/>
</dbReference>
<gene>
    <name evidence="2" type="ORF">IAC76_08390</name>
</gene>
<evidence type="ECO:0000313" key="2">
    <source>
        <dbReference type="EMBL" id="MBO8431389.1"/>
    </source>
</evidence>
<accession>A0A9D9H074</accession>
<evidence type="ECO:0000256" key="1">
    <source>
        <dbReference type="SAM" id="Coils"/>
    </source>
</evidence>
<comment type="caution">
    <text evidence="2">The sequence shown here is derived from an EMBL/GenBank/DDBJ whole genome shotgun (WGS) entry which is preliminary data.</text>
</comment>
<dbReference type="EMBL" id="JADIND010000190">
    <property type="protein sequence ID" value="MBO8431389.1"/>
    <property type="molecule type" value="Genomic_DNA"/>
</dbReference>
<dbReference type="Proteomes" id="UP000823632">
    <property type="component" value="Unassembled WGS sequence"/>
</dbReference>
<dbReference type="InterPro" id="IPR037257">
    <property type="entry name" value="T2SS_E_N_sf"/>
</dbReference>
<feature type="coiled-coil region" evidence="1">
    <location>
        <begin position="204"/>
        <end position="238"/>
    </location>
</feature>
<evidence type="ECO:0000313" key="3">
    <source>
        <dbReference type="Proteomes" id="UP000823632"/>
    </source>
</evidence>
<organism evidence="2 3">
    <name type="scientific">Candidatus Scatousia excrementipullorum</name>
    <dbReference type="NCBI Taxonomy" id="2840936"/>
    <lineage>
        <taxon>Bacteria</taxon>
        <taxon>Candidatus Scatousia</taxon>
    </lineage>
</organism>
<reference evidence="2" key="2">
    <citation type="journal article" date="2021" name="PeerJ">
        <title>Extensive microbial diversity within the chicken gut microbiome revealed by metagenomics and culture.</title>
        <authorList>
            <person name="Gilroy R."/>
            <person name="Ravi A."/>
            <person name="Getino M."/>
            <person name="Pursley I."/>
            <person name="Horton D.L."/>
            <person name="Alikhan N.F."/>
            <person name="Baker D."/>
            <person name="Gharbi K."/>
            <person name="Hall N."/>
            <person name="Watson M."/>
            <person name="Adriaenssens E.M."/>
            <person name="Foster-Nyarko E."/>
            <person name="Jarju S."/>
            <person name="Secka A."/>
            <person name="Antonio M."/>
            <person name="Oren A."/>
            <person name="Chaudhuri R.R."/>
            <person name="La Ragione R."/>
            <person name="Hildebrand F."/>
            <person name="Pallen M.J."/>
        </authorList>
    </citation>
    <scope>NUCLEOTIDE SEQUENCE</scope>
    <source>
        <strain evidence="2">10192</strain>
    </source>
</reference>
<proteinExistence type="predicted"/>
<keyword evidence="1" id="KW-0175">Coiled coil</keyword>